<organism evidence="3 4">
    <name type="scientific">Massilia solisilvae</name>
    <dbReference type="NCBI Taxonomy" id="1811225"/>
    <lineage>
        <taxon>Bacteria</taxon>
        <taxon>Pseudomonadati</taxon>
        <taxon>Pseudomonadota</taxon>
        <taxon>Betaproteobacteria</taxon>
        <taxon>Burkholderiales</taxon>
        <taxon>Oxalobacteraceae</taxon>
        <taxon>Telluria group</taxon>
        <taxon>Massilia</taxon>
    </lineage>
</organism>
<feature type="chain" id="PRO_5046663291" description="DUF4148 domain-containing protein" evidence="2">
    <location>
        <begin position="41"/>
        <end position="131"/>
    </location>
</feature>
<reference evidence="3 4" key="1">
    <citation type="submission" date="2022-08" db="EMBL/GenBank/DDBJ databases">
        <title>Reclassification of Massilia species as members of the genera Telluria, Duganella, Pseudoduganella, Mokoshia gen. nov. and Zemynaea gen. nov. using orthogonal and non-orthogonal genome-based approaches.</title>
        <authorList>
            <person name="Bowman J.P."/>
        </authorList>
    </citation>
    <scope>NUCLEOTIDE SEQUENCE [LARGE SCALE GENOMIC DNA]</scope>
    <source>
        <strain evidence="3 4">JCM 31607</strain>
    </source>
</reference>
<sequence length="131" mass="14905">MKHVPIPTSVSPATFGGIRLARVLCAAAAALAVVATPAMAQRQDRGADPRMQDMRGQQEQPRPMPQAEHGQRFDPRTFDSREFDERRMQQEAAARSQEARRSGRLTPDERRDLRRQINEAGMDLYSRPQHR</sequence>
<dbReference type="EMBL" id="JANUGV010000001">
    <property type="protein sequence ID" value="MCS0607519.1"/>
    <property type="molecule type" value="Genomic_DNA"/>
</dbReference>
<accession>A0ABT2BG77</accession>
<evidence type="ECO:0008006" key="5">
    <source>
        <dbReference type="Google" id="ProtNLM"/>
    </source>
</evidence>
<feature type="compositionally biased region" description="Basic and acidic residues" evidence="1">
    <location>
        <begin position="69"/>
        <end position="89"/>
    </location>
</feature>
<keyword evidence="4" id="KW-1185">Reference proteome</keyword>
<comment type="caution">
    <text evidence="3">The sequence shown here is derived from an EMBL/GenBank/DDBJ whole genome shotgun (WGS) entry which is preliminary data.</text>
</comment>
<feature type="signal peptide" evidence="2">
    <location>
        <begin position="1"/>
        <end position="40"/>
    </location>
</feature>
<name>A0ABT2BG77_9BURK</name>
<evidence type="ECO:0000313" key="4">
    <source>
        <dbReference type="Proteomes" id="UP001205861"/>
    </source>
</evidence>
<evidence type="ECO:0000256" key="2">
    <source>
        <dbReference type="SAM" id="SignalP"/>
    </source>
</evidence>
<dbReference type="RefSeq" id="WP_258855234.1">
    <property type="nucleotide sequence ID" value="NZ_JANUGV010000001.1"/>
</dbReference>
<gene>
    <name evidence="3" type="ORF">NX773_04970</name>
</gene>
<keyword evidence="2" id="KW-0732">Signal</keyword>
<feature type="compositionally biased region" description="Basic and acidic residues" evidence="1">
    <location>
        <begin position="42"/>
        <end position="53"/>
    </location>
</feature>
<evidence type="ECO:0000256" key="1">
    <source>
        <dbReference type="SAM" id="MobiDB-lite"/>
    </source>
</evidence>
<dbReference type="Proteomes" id="UP001205861">
    <property type="component" value="Unassembled WGS sequence"/>
</dbReference>
<protein>
    <recommendedName>
        <fullName evidence="5">DUF4148 domain-containing protein</fullName>
    </recommendedName>
</protein>
<evidence type="ECO:0000313" key="3">
    <source>
        <dbReference type="EMBL" id="MCS0607519.1"/>
    </source>
</evidence>
<proteinExistence type="predicted"/>
<feature type="compositionally biased region" description="Basic and acidic residues" evidence="1">
    <location>
        <begin position="97"/>
        <end position="117"/>
    </location>
</feature>
<feature type="region of interest" description="Disordered" evidence="1">
    <location>
        <begin position="37"/>
        <end position="131"/>
    </location>
</feature>